<evidence type="ECO:0000313" key="1">
    <source>
        <dbReference type="EMBL" id="SBW04347.1"/>
    </source>
</evidence>
<name>A0A212JY54_9BACT</name>
<dbReference type="RefSeq" id="WP_256186036.1">
    <property type="nucleotide sequence ID" value="NZ_CABUEN010000003.1"/>
</dbReference>
<sequence length="44" mass="5179">MEFADEGRGREASSLSVFVLGYVWRRPQTEKQGTWGKQVFAMWR</sequence>
<proteinExistence type="predicted"/>
<gene>
    <name evidence="1" type="ORF">KM92DES2_11913</name>
</gene>
<accession>A0A212JY54</accession>
<dbReference type="AlphaFoldDB" id="A0A212JY54"/>
<reference evidence="1" key="1">
    <citation type="submission" date="2016-04" db="EMBL/GenBank/DDBJ databases">
        <authorList>
            <person name="Evans L.H."/>
            <person name="Alamgir A."/>
            <person name="Owens N."/>
            <person name="Weber N.D."/>
            <person name="Virtaneva K."/>
            <person name="Barbian K."/>
            <person name="Babar A."/>
            <person name="Rosenke K."/>
        </authorList>
    </citation>
    <scope>NUCLEOTIDE SEQUENCE</scope>
    <source>
        <strain evidence="1">92-2</strain>
    </source>
</reference>
<protein>
    <submittedName>
        <fullName evidence="1">Uncharacterized protein</fullName>
    </submittedName>
</protein>
<organism evidence="1">
    <name type="scientific">uncultured Desulfovibrio sp</name>
    <dbReference type="NCBI Taxonomy" id="167968"/>
    <lineage>
        <taxon>Bacteria</taxon>
        <taxon>Pseudomonadati</taxon>
        <taxon>Thermodesulfobacteriota</taxon>
        <taxon>Desulfovibrionia</taxon>
        <taxon>Desulfovibrionales</taxon>
        <taxon>Desulfovibrionaceae</taxon>
        <taxon>Desulfovibrio</taxon>
        <taxon>environmental samples</taxon>
    </lineage>
</organism>
<dbReference type="EMBL" id="FLUP01000001">
    <property type="protein sequence ID" value="SBW04347.1"/>
    <property type="molecule type" value="Genomic_DNA"/>
</dbReference>